<sequence length="189" mass="21325">MNIETLCENIYEDLEGYISSIESTYMGVSFTYETDHWDEHDKRVRFKIECEGVAESTLNLDAGGTFKLLNEHPILDEYTGDSGSLFFSSKPENPNEIIGLLYSAHLSYFGEWRELSKYLNTNISFGELLSSGNGSLATAPIKVLEIYKKAVSDYLKVNIIKSHANDGGFQLLLVEDTYIVCKKISVKYC</sequence>
<dbReference type="KEGG" id="pseo:OM33_15690"/>
<proteinExistence type="predicted"/>
<accession>A0A0A7EIV5</accession>
<dbReference type="eggNOG" id="ENOG5032VFC">
    <property type="taxonomic scope" value="Bacteria"/>
</dbReference>
<dbReference type="EMBL" id="CP009889">
    <property type="protein sequence ID" value="AIY66585.1"/>
    <property type="molecule type" value="Genomic_DNA"/>
</dbReference>
<dbReference type="HOGENOM" id="CLU_1433375_0_0_6"/>
<reference evidence="1 2" key="1">
    <citation type="submission" date="2014-11" db="EMBL/GenBank/DDBJ databases">
        <title>Complete Genome Sequence of Pseudoalteromonas sp. Strain OCN003 Isolated from Kaneohe Bay, Oahu, Hawaii.</title>
        <authorList>
            <person name="Beurmann S."/>
            <person name="Videau P."/>
            <person name="Ushijima B."/>
            <person name="Smith A.M."/>
            <person name="Aeby G.S."/>
            <person name="Callahan S.M."/>
            <person name="Belcaid M."/>
        </authorList>
    </citation>
    <scope>NUCLEOTIDE SEQUENCE [LARGE SCALE GENOMIC DNA]</scope>
    <source>
        <strain evidence="1 2">OCN003</strain>
    </source>
</reference>
<keyword evidence="2" id="KW-1185">Reference proteome</keyword>
<dbReference type="STRING" id="1348114.OM33_15690"/>
<dbReference type="Proteomes" id="UP000030341">
    <property type="component" value="Chromosome 2"/>
</dbReference>
<evidence type="ECO:0000313" key="1">
    <source>
        <dbReference type="EMBL" id="AIY66585.1"/>
    </source>
</evidence>
<dbReference type="RefSeq" id="WP_040134927.1">
    <property type="nucleotide sequence ID" value="NZ_CP009889.1"/>
</dbReference>
<protein>
    <submittedName>
        <fullName evidence="1">Uncharacterized protein</fullName>
    </submittedName>
</protein>
<evidence type="ECO:0000313" key="2">
    <source>
        <dbReference type="Proteomes" id="UP000030341"/>
    </source>
</evidence>
<name>A0A0A7EIV5_9GAMM</name>
<dbReference type="AlphaFoldDB" id="A0A0A7EIV5"/>
<dbReference type="OrthoDB" id="6419466at2"/>
<gene>
    <name evidence="1" type="ORF">OM33_15690</name>
</gene>
<organism evidence="1 2">
    <name type="scientific">Pseudoalteromonas piratica</name>
    <dbReference type="NCBI Taxonomy" id="1348114"/>
    <lineage>
        <taxon>Bacteria</taxon>
        <taxon>Pseudomonadati</taxon>
        <taxon>Pseudomonadota</taxon>
        <taxon>Gammaproteobacteria</taxon>
        <taxon>Alteromonadales</taxon>
        <taxon>Pseudoalteromonadaceae</taxon>
        <taxon>Pseudoalteromonas</taxon>
    </lineage>
</organism>